<keyword evidence="1" id="KW-0560">Oxidoreductase</keyword>
<feature type="domain" description="Gfo/Idh/MocA-like oxidoreductase N-terminal" evidence="2">
    <location>
        <begin position="3"/>
        <end position="118"/>
    </location>
</feature>
<evidence type="ECO:0000259" key="2">
    <source>
        <dbReference type="Pfam" id="PF01408"/>
    </source>
</evidence>
<protein>
    <submittedName>
        <fullName evidence="4">Gfo/Idh/MocA family oxidoreductase</fullName>
    </submittedName>
</protein>
<dbReference type="PANTHER" id="PTHR43818:SF11">
    <property type="entry name" value="BCDNA.GH03377"/>
    <property type="match status" value="1"/>
</dbReference>
<dbReference type="Gene3D" id="3.30.360.10">
    <property type="entry name" value="Dihydrodipicolinate Reductase, domain 2"/>
    <property type="match status" value="1"/>
</dbReference>
<dbReference type="InterPro" id="IPR055170">
    <property type="entry name" value="GFO_IDH_MocA-like_dom"/>
</dbReference>
<proteinExistence type="predicted"/>
<evidence type="ECO:0000256" key="1">
    <source>
        <dbReference type="ARBA" id="ARBA00023002"/>
    </source>
</evidence>
<accession>A0A506U947</accession>
<dbReference type="RefSeq" id="WP_141166798.1">
    <property type="nucleotide sequence ID" value="NZ_VHLH01000015.1"/>
</dbReference>
<dbReference type="SUPFAM" id="SSF51735">
    <property type="entry name" value="NAD(P)-binding Rossmann-fold domains"/>
    <property type="match status" value="1"/>
</dbReference>
<feature type="domain" description="GFO/IDH/MocA-like oxidoreductase" evidence="3">
    <location>
        <begin position="128"/>
        <end position="255"/>
    </location>
</feature>
<dbReference type="AlphaFoldDB" id="A0A506U947"/>
<gene>
    <name evidence="4" type="ORF">FJU11_09450</name>
</gene>
<reference evidence="4 5" key="1">
    <citation type="submission" date="2019-06" db="EMBL/GenBank/DDBJ databases">
        <authorList>
            <person name="Li M."/>
        </authorList>
    </citation>
    <scope>NUCLEOTIDE SEQUENCE [LARGE SCALE GENOMIC DNA]</scope>
    <source>
        <strain evidence="4 5">BGMRC6574</strain>
    </source>
</reference>
<dbReference type="PANTHER" id="PTHR43818">
    <property type="entry name" value="BCDNA.GH03377"/>
    <property type="match status" value="1"/>
</dbReference>
<evidence type="ECO:0000313" key="4">
    <source>
        <dbReference type="EMBL" id="TPW28367.1"/>
    </source>
</evidence>
<dbReference type="EMBL" id="VHLH01000015">
    <property type="protein sequence ID" value="TPW28367.1"/>
    <property type="molecule type" value="Genomic_DNA"/>
</dbReference>
<dbReference type="OrthoDB" id="9781031at2"/>
<dbReference type="SUPFAM" id="SSF55347">
    <property type="entry name" value="Glyceraldehyde-3-phosphate dehydrogenase-like, C-terminal domain"/>
    <property type="match status" value="1"/>
</dbReference>
<dbReference type="InterPro" id="IPR036291">
    <property type="entry name" value="NAD(P)-bd_dom_sf"/>
</dbReference>
<dbReference type="GO" id="GO:0016491">
    <property type="term" value="F:oxidoreductase activity"/>
    <property type="evidence" value="ECO:0007669"/>
    <property type="project" value="UniProtKB-KW"/>
</dbReference>
<organism evidence="4 5">
    <name type="scientific">Pararhizobium mangrovi</name>
    <dbReference type="NCBI Taxonomy" id="2590452"/>
    <lineage>
        <taxon>Bacteria</taxon>
        <taxon>Pseudomonadati</taxon>
        <taxon>Pseudomonadota</taxon>
        <taxon>Alphaproteobacteria</taxon>
        <taxon>Hyphomicrobiales</taxon>
        <taxon>Rhizobiaceae</taxon>
        <taxon>Rhizobium/Agrobacterium group</taxon>
        <taxon>Pararhizobium</taxon>
    </lineage>
</organism>
<evidence type="ECO:0000313" key="5">
    <source>
        <dbReference type="Proteomes" id="UP000320314"/>
    </source>
</evidence>
<dbReference type="Pfam" id="PF22725">
    <property type="entry name" value="GFO_IDH_MocA_C3"/>
    <property type="match status" value="1"/>
</dbReference>
<dbReference type="GO" id="GO:0000166">
    <property type="term" value="F:nucleotide binding"/>
    <property type="evidence" value="ECO:0007669"/>
    <property type="project" value="InterPro"/>
</dbReference>
<dbReference type="Proteomes" id="UP000320314">
    <property type="component" value="Unassembled WGS sequence"/>
</dbReference>
<dbReference type="Gene3D" id="3.40.50.720">
    <property type="entry name" value="NAD(P)-binding Rossmann-like Domain"/>
    <property type="match status" value="1"/>
</dbReference>
<name>A0A506U947_9HYPH</name>
<keyword evidence="5" id="KW-1185">Reference proteome</keyword>
<comment type="caution">
    <text evidence="4">The sequence shown here is derived from an EMBL/GenBank/DDBJ whole genome shotgun (WGS) entry which is preliminary data.</text>
</comment>
<dbReference type="InterPro" id="IPR050463">
    <property type="entry name" value="Gfo/Idh/MocA_oxidrdct_glycsds"/>
</dbReference>
<sequence>MTRVAIVGCGDMGTKHAAAWSVREGIEIAAVCDLDPDRRRSLSQAYGAAQYEAYADAVRHEGVDVVSVCTPAKFHCEVAIHAASAGRHVLCEKPMALSLEEADRMIAAAEANGVALAICHQYRGASQYVTLKSLADEGVFGSPIYLRFSEMREVRPKLAMHERSLSGGPIHDMAGHLFDLMRFLTQSEAESVVATGTVFGSDKARLASIGAFGTDTAEIQARFAGGHCLSIGISWGLPEGTPGHSSETILGPNGMAFVEDPSTPDRNLGARSDTTRVVVKNAGGTRVIACREGPDGPDICIANLLHSIETGRANPFEGRQGRKALELILASRASMESGRIVRLNHENVGASKVAPPM</sequence>
<dbReference type="Pfam" id="PF01408">
    <property type="entry name" value="GFO_IDH_MocA"/>
    <property type="match status" value="1"/>
</dbReference>
<evidence type="ECO:0000259" key="3">
    <source>
        <dbReference type="Pfam" id="PF22725"/>
    </source>
</evidence>
<dbReference type="InterPro" id="IPR000683">
    <property type="entry name" value="Gfo/Idh/MocA-like_OxRdtase_N"/>
</dbReference>